<evidence type="ECO:0000256" key="1">
    <source>
        <dbReference type="SAM" id="SignalP"/>
    </source>
</evidence>
<protein>
    <recommendedName>
        <fullName evidence="4">Peptidase inhibitor family I36</fullName>
    </recommendedName>
</protein>
<dbReference type="AlphaFoldDB" id="A0A9P6KHZ5"/>
<proteinExistence type="predicted"/>
<evidence type="ECO:0000313" key="2">
    <source>
        <dbReference type="EMBL" id="KAF9585432.1"/>
    </source>
</evidence>
<organism evidence="2 3">
    <name type="scientific">Lunasporangiospora selenospora</name>
    <dbReference type="NCBI Taxonomy" id="979761"/>
    <lineage>
        <taxon>Eukaryota</taxon>
        <taxon>Fungi</taxon>
        <taxon>Fungi incertae sedis</taxon>
        <taxon>Mucoromycota</taxon>
        <taxon>Mortierellomycotina</taxon>
        <taxon>Mortierellomycetes</taxon>
        <taxon>Mortierellales</taxon>
        <taxon>Mortierellaceae</taxon>
        <taxon>Lunasporangiospora</taxon>
    </lineage>
</organism>
<keyword evidence="3" id="KW-1185">Reference proteome</keyword>
<dbReference type="EMBL" id="JAABOA010000185">
    <property type="protein sequence ID" value="KAF9585432.1"/>
    <property type="molecule type" value="Genomic_DNA"/>
</dbReference>
<sequence length="146" mass="16358">MSATNTRKTNNSWSLKSCLKAVAAIAILSHTTVVNACSPTTLEVKWEQVYVEVCKGRVCSSKVSMEMAYSFTIRGGYSKSFYATSWNKMTLDGIGKHCSPDGVYCVKANDMTNIDFYYANTVKKYTKYNARDGSPQVGRTEYWDCM</sequence>
<feature type="signal peptide" evidence="1">
    <location>
        <begin position="1"/>
        <end position="36"/>
    </location>
</feature>
<evidence type="ECO:0008006" key="4">
    <source>
        <dbReference type="Google" id="ProtNLM"/>
    </source>
</evidence>
<name>A0A9P6KHZ5_9FUNG</name>
<keyword evidence="1" id="KW-0732">Signal</keyword>
<comment type="caution">
    <text evidence="2">The sequence shown here is derived from an EMBL/GenBank/DDBJ whole genome shotgun (WGS) entry which is preliminary data.</text>
</comment>
<accession>A0A9P6KHZ5</accession>
<feature type="chain" id="PRO_5040106076" description="Peptidase inhibitor family I36" evidence="1">
    <location>
        <begin position="37"/>
        <end position="146"/>
    </location>
</feature>
<evidence type="ECO:0000313" key="3">
    <source>
        <dbReference type="Proteomes" id="UP000780801"/>
    </source>
</evidence>
<reference evidence="2" key="1">
    <citation type="journal article" date="2020" name="Fungal Divers.">
        <title>Resolving the Mortierellaceae phylogeny through synthesis of multi-gene phylogenetics and phylogenomics.</title>
        <authorList>
            <person name="Vandepol N."/>
            <person name="Liber J."/>
            <person name="Desiro A."/>
            <person name="Na H."/>
            <person name="Kennedy M."/>
            <person name="Barry K."/>
            <person name="Grigoriev I.V."/>
            <person name="Miller A.N."/>
            <person name="O'Donnell K."/>
            <person name="Stajich J.E."/>
            <person name="Bonito G."/>
        </authorList>
    </citation>
    <scope>NUCLEOTIDE SEQUENCE</scope>
    <source>
        <strain evidence="2">KOD1015</strain>
    </source>
</reference>
<dbReference type="OrthoDB" id="2372280at2759"/>
<dbReference type="Proteomes" id="UP000780801">
    <property type="component" value="Unassembled WGS sequence"/>
</dbReference>
<gene>
    <name evidence="2" type="ORF">BGW38_002418</name>
</gene>